<evidence type="ECO:0000313" key="1">
    <source>
        <dbReference type="EMBL" id="PPK80636.1"/>
    </source>
</evidence>
<keyword evidence="2" id="KW-1185">Reference proteome</keyword>
<sequence>MSNANYQYSVVGFLLPKRRDTLRKSSKDCRADRASVNSRIQAKADEAIKAPPVMSFSAQMPAYTYTSLCSDPKLRKRPGAKPEHPEGMQPATTEMICLICRKHWPSDCKRTTCDCESKGHLFSTGVYYQRKKGGGVVDT</sequence>
<proteinExistence type="predicted"/>
<dbReference type="AlphaFoldDB" id="A0A2S6HSH2"/>
<accession>A0A2S6HSH2</accession>
<protein>
    <submittedName>
        <fullName evidence="1">Uncharacterized protein</fullName>
    </submittedName>
</protein>
<comment type="caution">
    <text evidence="1">The sequence shown here is derived from an EMBL/GenBank/DDBJ whole genome shotgun (WGS) entry which is preliminary data.</text>
</comment>
<reference evidence="1 2" key="1">
    <citation type="submission" date="2018-02" db="EMBL/GenBank/DDBJ databases">
        <title>Genomic Encyclopedia of Archaeal and Bacterial Type Strains, Phase II (KMG-II): from individual species to whole genera.</title>
        <authorList>
            <person name="Goeker M."/>
        </authorList>
    </citation>
    <scope>NUCLEOTIDE SEQUENCE [LARGE SCALE GENOMIC DNA]</scope>
    <source>
        <strain evidence="1 2">DSM 3808</strain>
    </source>
</reference>
<dbReference type="Proteomes" id="UP000237749">
    <property type="component" value="Unassembled WGS sequence"/>
</dbReference>
<gene>
    <name evidence="1" type="ORF">BXY41_106226</name>
</gene>
<name>A0A2S6HSH2_9FIRM</name>
<dbReference type="EMBL" id="PTJA01000006">
    <property type="protein sequence ID" value="PPK80636.1"/>
    <property type="molecule type" value="Genomic_DNA"/>
</dbReference>
<organism evidence="1 2">
    <name type="scientific">Lacrimispora xylanisolvens</name>
    <dbReference type="NCBI Taxonomy" id="384636"/>
    <lineage>
        <taxon>Bacteria</taxon>
        <taxon>Bacillati</taxon>
        <taxon>Bacillota</taxon>
        <taxon>Clostridia</taxon>
        <taxon>Lachnospirales</taxon>
        <taxon>Lachnospiraceae</taxon>
        <taxon>Lacrimispora</taxon>
    </lineage>
</organism>
<evidence type="ECO:0000313" key="2">
    <source>
        <dbReference type="Proteomes" id="UP000237749"/>
    </source>
</evidence>